<evidence type="ECO:0000313" key="2">
    <source>
        <dbReference type="EMBL" id="VFK55787.1"/>
    </source>
</evidence>
<dbReference type="EMBL" id="CAADFV010000072">
    <property type="protein sequence ID" value="VFK61801.1"/>
    <property type="molecule type" value="Genomic_DNA"/>
</dbReference>
<name>A0A451A701_9GAMM</name>
<evidence type="ECO:0008006" key="4">
    <source>
        <dbReference type="Google" id="ProtNLM"/>
    </source>
</evidence>
<sequence length="87" mass="10028">MSENTLTLENRILQAVRGTLVDVIRDTTTRPGLEHPLSERTREEIRLCLDLITARQRDMAEIAGKPFNERPIFVDQTPCKKATRDHE</sequence>
<dbReference type="EMBL" id="CAADFY010000074">
    <property type="protein sequence ID" value="VFK55787.1"/>
    <property type="molecule type" value="Genomic_DNA"/>
</dbReference>
<dbReference type="AlphaFoldDB" id="A0A451A701"/>
<protein>
    <recommendedName>
        <fullName evidence="4">Segregation and condensation protein A</fullName>
    </recommendedName>
</protein>
<organism evidence="3">
    <name type="scientific">Candidatus Kentrum sp. TUN</name>
    <dbReference type="NCBI Taxonomy" id="2126343"/>
    <lineage>
        <taxon>Bacteria</taxon>
        <taxon>Pseudomonadati</taxon>
        <taxon>Pseudomonadota</taxon>
        <taxon>Gammaproteobacteria</taxon>
        <taxon>Candidatus Kentrum</taxon>
    </lineage>
</organism>
<gene>
    <name evidence="1" type="ORF">BECKTUN1418D_GA0071000_10249</name>
    <name evidence="3" type="ORF">BECKTUN1418E_GA0071001_10725</name>
    <name evidence="2" type="ORF">BECKTUN1418F_GA0071002_107410</name>
</gene>
<reference evidence="3" key="1">
    <citation type="submission" date="2019-02" db="EMBL/GenBank/DDBJ databases">
        <authorList>
            <person name="Gruber-Vodicka R. H."/>
            <person name="Seah K. B. B."/>
        </authorList>
    </citation>
    <scope>NUCLEOTIDE SEQUENCE</scope>
    <source>
        <strain evidence="1">BECK_BY1</strain>
        <strain evidence="3">BECK_BY2</strain>
        <strain evidence="2">BECK_BY3</strain>
    </source>
</reference>
<dbReference type="EMBL" id="CAADFX010000024">
    <property type="protein sequence ID" value="VFK54880.1"/>
    <property type="molecule type" value="Genomic_DNA"/>
</dbReference>
<proteinExistence type="predicted"/>
<evidence type="ECO:0000313" key="1">
    <source>
        <dbReference type="EMBL" id="VFK54880.1"/>
    </source>
</evidence>
<accession>A0A451A701</accession>
<evidence type="ECO:0000313" key="3">
    <source>
        <dbReference type="EMBL" id="VFK61801.1"/>
    </source>
</evidence>